<evidence type="ECO:0000313" key="11">
    <source>
        <dbReference type="EMBL" id="KAB1203547.1"/>
    </source>
</evidence>
<keyword evidence="12" id="KW-1185">Reference proteome</keyword>
<dbReference type="AlphaFoldDB" id="A0A6A1UV22"/>
<evidence type="ECO:0000256" key="9">
    <source>
        <dbReference type="RuleBase" id="RU000461"/>
    </source>
</evidence>
<dbReference type="Pfam" id="PF00067">
    <property type="entry name" value="p450"/>
    <property type="match status" value="1"/>
</dbReference>
<evidence type="ECO:0000313" key="12">
    <source>
        <dbReference type="Proteomes" id="UP000516437"/>
    </source>
</evidence>
<feature type="chain" id="PRO_5025383952" evidence="10">
    <location>
        <begin position="20"/>
        <end position="310"/>
    </location>
</feature>
<dbReference type="PRINTS" id="PR00463">
    <property type="entry name" value="EP450I"/>
</dbReference>
<dbReference type="PRINTS" id="PR00385">
    <property type="entry name" value="P450"/>
</dbReference>
<keyword evidence="6 8" id="KW-0408">Iron</keyword>
<sequence length="310" mass="34674">MLLGVLCFVFLGHWKRNKNSPITNWPVVGMVLALLSNASDMYESANRFLKHYGGTVDVKGPPGLLAWTLSSPVILKFELFLEKVVRQKVLNGLILVLDHISNLQSQREELSRSRTQMEEADFSLLAAYMMLEDKGGGTLGTEKFLRDTVFNLMAAGSDTMGMALSRSLWLEATHPSVEAKILDEMKEKVMVKDDMSECFGTRELHRLVYLHAALCEALRLYPVVAFDPRTAVGPDTLPSGRHVGPNTKIIIFLYAMGRMEEIWGEDCLEYRPERWISEQGGIISVPSYKFSSFGGGPRSCLGKAMAFIQM</sequence>
<accession>A0A6A1UV22</accession>
<dbReference type="InterPro" id="IPR002401">
    <property type="entry name" value="Cyt_P450_E_grp-I"/>
</dbReference>
<dbReference type="InterPro" id="IPR017972">
    <property type="entry name" value="Cyt_P450_CS"/>
</dbReference>
<keyword evidence="4 8" id="KW-0479">Metal-binding</keyword>
<protein>
    <submittedName>
        <fullName evidence="11">Cytochrome P450 86B1</fullName>
    </submittedName>
</protein>
<dbReference type="GO" id="GO:0020037">
    <property type="term" value="F:heme binding"/>
    <property type="evidence" value="ECO:0007669"/>
    <property type="project" value="InterPro"/>
</dbReference>
<dbReference type="OrthoDB" id="1896685at2759"/>
<dbReference type="SUPFAM" id="SSF48264">
    <property type="entry name" value="Cytochrome P450"/>
    <property type="match status" value="1"/>
</dbReference>
<dbReference type="Proteomes" id="UP000516437">
    <property type="component" value="Chromosome 8"/>
</dbReference>
<dbReference type="InterPro" id="IPR036396">
    <property type="entry name" value="Cyt_P450_sf"/>
</dbReference>
<dbReference type="GO" id="GO:0004497">
    <property type="term" value="F:monooxygenase activity"/>
    <property type="evidence" value="ECO:0007669"/>
    <property type="project" value="UniProtKB-KW"/>
</dbReference>
<evidence type="ECO:0000256" key="10">
    <source>
        <dbReference type="SAM" id="SignalP"/>
    </source>
</evidence>
<organism evidence="11 12">
    <name type="scientific">Morella rubra</name>
    <name type="common">Chinese bayberry</name>
    <dbReference type="NCBI Taxonomy" id="262757"/>
    <lineage>
        <taxon>Eukaryota</taxon>
        <taxon>Viridiplantae</taxon>
        <taxon>Streptophyta</taxon>
        <taxon>Embryophyta</taxon>
        <taxon>Tracheophyta</taxon>
        <taxon>Spermatophyta</taxon>
        <taxon>Magnoliopsida</taxon>
        <taxon>eudicotyledons</taxon>
        <taxon>Gunneridae</taxon>
        <taxon>Pentapetalae</taxon>
        <taxon>rosids</taxon>
        <taxon>fabids</taxon>
        <taxon>Fagales</taxon>
        <taxon>Myricaceae</taxon>
        <taxon>Morella</taxon>
    </lineage>
</organism>
<dbReference type="PANTHER" id="PTHR24296">
    <property type="entry name" value="CYTOCHROME P450"/>
    <property type="match status" value="1"/>
</dbReference>
<keyword evidence="10" id="KW-0732">Signal</keyword>
<comment type="cofactor">
    <cofactor evidence="1 8">
        <name>heme</name>
        <dbReference type="ChEBI" id="CHEBI:30413"/>
    </cofactor>
</comment>
<dbReference type="InterPro" id="IPR001128">
    <property type="entry name" value="Cyt_P450"/>
</dbReference>
<keyword evidence="5 9" id="KW-0560">Oxidoreductase</keyword>
<reference evidence="11 12" key="1">
    <citation type="journal article" date="2019" name="Plant Biotechnol. J.">
        <title>The red bayberry genome and genetic basis of sex determination.</title>
        <authorList>
            <person name="Jia H.M."/>
            <person name="Jia H.J."/>
            <person name="Cai Q.L."/>
            <person name="Wang Y."/>
            <person name="Zhao H.B."/>
            <person name="Yang W.F."/>
            <person name="Wang G.Y."/>
            <person name="Li Y.H."/>
            <person name="Zhan D.L."/>
            <person name="Shen Y.T."/>
            <person name="Niu Q.F."/>
            <person name="Chang L."/>
            <person name="Qiu J."/>
            <person name="Zhao L."/>
            <person name="Xie H.B."/>
            <person name="Fu W.Y."/>
            <person name="Jin J."/>
            <person name="Li X.W."/>
            <person name="Jiao Y."/>
            <person name="Zhou C.C."/>
            <person name="Tu T."/>
            <person name="Chai C.Y."/>
            <person name="Gao J.L."/>
            <person name="Fan L.J."/>
            <person name="van de Weg E."/>
            <person name="Wang J.Y."/>
            <person name="Gao Z.S."/>
        </authorList>
    </citation>
    <scope>NUCLEOTIDE SEQUENCE [LARGE SCALE GENOMIC DNA]</scope>
    <source>
        <tissue evidence="11">Leaves</tissue>
    </source>
</reference>
<evidence type="ECO:0000256" key="4">
    <source>
        <dbReference type="ARBA" id="ARBA00022723"/>
    </source>
</evidence>
<dbReference type="GO" id="GO:0016705">
    <property type="term" value="F:oxidoreductase activity, acting on paired donors, with incorporation or reduction of molecular oxygen"/>
    <property type="evidence" value="ECO:0007669"/>
    <property type="project" value="InterPro"/>
</dbReference>
<dbReference type="PROSITE" id="PS00086">
    <property type="entry name" value="CYTOCHROME_P450"/>
    <property type="match status" value="1"/>
</dbReference>
<evidence type="ECO:0000256" key="1">
    <source>
        <dbReference type="ARBA" id="ARBA00001971"/>
    </source>
</evidence>
<gene>
    <name evidence="11" type="ORF">CJ030_MR8G015370</name>
</gene>
<evidence type="ECO:0000256" key="7">
    <source>
        <dbReference type="ARBA" id="ARBA00023033"/>
    </source>
</evidence>
<dbReference type="GO" id="GO:0006629">
    <property type="term" value="P:lipid metabolic process"/>
    <property type="evidence" value="ECO:0007669"/>
    <property type="project" value="UniProtKB-ARBA"/>
</dbReference>
<proteinExistence type="inferred from homology"/>
<dbReference type="GO" id="GO:0005506">
    <property type="term" value="F:iron ion binding"/>
    <property type="evidence" value="ECO:0007669"/>
    <property type="project" value="InterPro"/>
</dbReference>
<evidence type="ECO:0000256" key="3">
    <source>
        <dbReference type="ARBA" id="ARBA00022617"/>
    </source>
</evidence>
<name>A0A6A1UV22_9ROSI</name>
<feature type="binding site" description="axial binding residue" evidence="8">
    <location>
        <position position="300"/>
    </location>
    <ligand>
        <name>heme</name>
        <dbReference type="ChEBI" id="CHEBI:30413"/>
    </ligand>
    <ligandPart>
        <name>Fe</name>
        <dbReference type="ChEBI" id="CHEBI:18248"/>
    </ligandPart>
</feature>
<keyword evidence="3 8" id="KW-0349">Heme</keyword>
<evidence type="ECO:0000256" key="8">
    <source>
        <dbReference type="PIRSR" id="PIRSR602401-1"/>
    </source>
</evidence>
<evidence type="ECO:0000256" key="6">
    <source>
        <dbReference type="ARBA" id="ARBA00023004"/>
    </source>
</evidence>
<dbReference type="EMBL" id="RXIC02000026">
    <property type="protein sequence ID" value="KAB1203547.1"/>
    <property type="molecule type" value="Genomic_DNA"/>
</dbReference>
<evidence type="ECO:0000256" key="2">
    <source>
        <dbReference type="ARBA" id="ARBA00010617"/>
    </source>
</evidence>
<comment type="similarity">
    <text evidence="2 9">Belongs to the cytochrome P450 family.</text>
</comment>
<dbReference type="Gene3D" id="1.10.630.10">
    <property type="entry name" value="Cytochrome P450"/>
    <property type="match status" value="1"/>
</dbReference>
<evidence type="ECO:0000256" key="5">
    <source>
        <dbReference type="ARBA" id="ARBA00023002"/>
    </source>
</evidence>
<feature type="signal peptide" evidence="10">
    <location>
        <begin position="1"/>
        <end position="19"/>
    </location>
</feature>
<comment type="caution">
    <text evidence="11">The sequence shown here is derived from an EMBL/GenBank/DDBJ whole genome shotgun (WGS) entry which is preliminary data.</text>
</comment>
<keyword evidence="7 9" id="KW-0503">Monooxygenase</keyword>